<comment type="subcellular location">
    <subcellularLocation>
        <location evidence="1">Cytoplasm</location>
    </subcellularLocation>
</comment>
<evidence type="ECO:0000256" key="4">
    <source>
        <dbReference type="ARBA" id="ARBA00022857"/>
    </source>
</evidence>
<evidence type="ECO:0000256" key="2">
    <source>
        <dbReference type="ARBA" id="ARBA00011881"/>
    </source>
</evidence>
<dbReference type="InterPro" id="IPR020843">
    <property type="entry name" value="ER"/>
</dbReference>
<keyword evidence="8" id="KW-1185">Reference proteome</keyword>
<evidence type="ECO:0000313" key="7">
    <source>
        <dbReference type="EMBL" id="GAA2175888.1"/>
    </source>
</evidence>
<proteinExistence type="predicted"/>
<protein>
    <submittedName>
        <fullName evidence="7">NAD(P)-dependent alcohol dehydrogenase</fullName>
    </submittedName>
</protein>
<evidence type="ECO:0000313" key="8">
    <source>
        <dbReference type="Proteomes" id="UP001501599"/>
    </source>
</evidence>
<dbReference type="InterPro" id="IPR036291">
    <property type="entry name" value="NAD(P)-bd_dom_sf"/>
</dbReference>
<dbReference type="PANTHER" id="PTHR44154">
    <property type="entry name" value="QUINONE OXIDOREDUCTASE"/>
    <property type="match status" value="1"/>
</dbReference>
<dbReference type="Pfam" id="PF13602">
    <property type="entry name" value="ADH_zinc_N_2"/>
    <property type="match status" value="1"/>
</dbReference>
<dbReference type="CDD" id="cd08267">
    <property type="entry name" value="MDR1"/>
    <property type="match status" value="1"/>
</dbReference>
<dbReference type="InterPro" id="IPR011032">
    <property type="entry name" value="GroES-like_sf"/>
</dbReference>
<reference evidence="7 8" key="1">
    <citation type="journal article" date="2019" name="Int. J. Syst. Evol. Microbiol.">
        <title>The Global Catalogue of Microorganisms (GCM) 10K type strain sequencing project: providing services to taxonomists for standard genome sequencing and annotation.</title>
        <authorList>
            <consortium name="The Broad Institute Genomics Platform"/>
            <consortium name="The Broad Institute Genome Sequencing Center for Infectious Disease"/>
            <person name="Wu L."/>
            <person name="Ma J."/>
        </authorList>
    </citation>
    <scope>NUCLEOTIDE SEQUENCE [LARGE SCALE GENOMIC DNA]</scope>
    <source>
        <strain evidence="7 8">JCM 16026</strain>
    </source>
</reference>
<dbReference type="PROSITE" id="PS01162">
    <property type="entry name" value="QOR_ZETA_CRYSTAL"/>
    <property type="match status" value="1"/>
</dbReference>
<comment type="subunit">
    <text evidence="2">Homotetramer.</text>
</comment>
<dbReference type="InterPro" id="IPR051603">
    <property type="entry name" value="Zinc-ADH_QOR/CCCR"/>
</dbReference>
<name>A0ABN3AXM9_9MICO</name>
<evidence type="ECO:0000259" key="6">
    <source>
        <dbReference type="SMART" id="SM00829"/>
    </source>
</evidence>
<evidence type="ECO:0000256" key="5">
    <source>
        <dbReference type="ARBA" id="ARBA00022884"/>
    </source>
</evidence>
<organism evidence="7 8">
    <name type="scientific">Agrococcus versicolor</name>
    <dbReference type="NCBI Taxonomy" id="501482"/>
    <lineage>
        <taxon>Bacteria</taxon>
        <taxon>Bacillati</taxon>
        <taxon>Actinomycetota</taxon>
        <taxon>Actinomycetes</taxon>
        <taxon>Micrococcales</taxon>
        <taxon>Microbacteriaceae</taxon>
        <taxon>Agrococcus</taxon>
    </lineage>
</organism>
<dbReference type="PANTHER" id="PTHR44154:SF1">
    <property type="entry name" value="QUINONE OXIDOREDUCTASE"/>
    <property type="match status" value="1"/>
</dbReference>
<dbReference type="RefSeq" id="WP_344344612.1">
    <property type="nucleotide sequence ID" value="NZ_BAAAQT010000008.1"/>
</dbReference>
<dbReference type="InterPro" id="IPR002364">
    <property type="entry name" value="Quin_OxRdtase/zeta-crystal_CS"/>
</dbReference>
<dbReference type="EMBL" id="BAAAQT010000008">
    <property type="protein sequence ID" value="GAA2175888.1"/>
    <property type="molecule type" value="Genomic_DNA"/>
</dbReference>
<dbReference type="Gene3D" id="3.90.180.10">
    <property type="entry name" value="Medium-chain alcohol dehydrogenases, catalytic domain"/>
    <property type="match status" value="1"/>
</dbReference>
<gene>
    <name evidence="7" type="ORF">GCM10009846_27530</name>
</gene>
<comment type="caution">
    <text evidence="7">The sequence shown here is derived from an EMBL/GenBank/DDBJ whole genome shotgun (WGS) entry which is preliminary data.</text>
</comment>
<dbReference type="SMART" id="SM00829">
    <property type="entry name" value="PKS_ER"/>
    <property type="match status" value="1"/>
</dbReference>
<keyword evidence="4" id="KW-0521">NADP</keyword>
<dbReference type="SUPFAM" id="SSF51735">
    <property type="entry name" value="NAD(P)-binding Rossmann-fold domains"/>
    <property type="match status" value="1"/>
</dbReference>
<feature type="domain" description="Enoyl reductase (ER)" evidence="6">
    <location>
        <begin position="10"/>
        <end position="318"/>
    </location>
</feature>
<evidence type="ECO:0000256" key="3">
    <source>
        <dbReference type="ARBA" id="ARBA00022490"/>
    </source>
</evidence>
<dbReference type="Proteomes" id="UP001501599">
    <property type="component" value="Unassembled WGS sequence"/>
</dbReference>
<dbReference type="Pfam" id="PF08240">
    <property type="entry name" value="ADH_N"/>
    <property type="match status" value="1"/>
</dbReference>
<keyword evidence="5" id="KW-0694">RNA-binding</keyword>
<dbReference type="InterPro" id="IPR013154">
    <property type="entry name" value="ADH-like_N"/>
</dbReference>
<keyword evidence="3" id="KW-0963">Cytoplasm</keyword>
<sequence>MRAIIQHRFGPPSDLRVGEAPEPELVDGRVLVRVAAVGLNPLDWHEVRGDPWMLRLQRGVRFGDGRVVGGDLAGTVVAVADDVTDLAVGDRVVGAAQGALGEVARAHPASLAVLPDAVSFEDAAALPVAGVTAVQALRDVGSLASGERVLVWGASGGVGHLAVQIARILGASTVDAVASQARAPMLRELGVDAVHDRDGAPPAGPYDVVVDGVATASVATLRGMLAPGARVVTVGGLGGGPVLGPFASIIRRRISGVAQRVHARGMLASLTTSDLALLAGWTAEGRLRPVLQDVVPFEEAPAALALLERGHVAGKLVVRVAADA</sequence>
<dbReference type="SUPFAM" id="SSF50129">
    <property type="entry name" value="GroES-like"/>
    <property type="match status" value="1"/>
</dbReference>
<dbReference type="Gene3D" id="3.40.50.720">
    <property type="entry name" value="NAD(P)-binding Rossmann-like Domain"/>
    <property type="match status" value="1"/>
</dbReference>
<evidence type="ECO:0000256" key="1">
    <source>
        <dbReference type="ARBA" id="ARBA00004496"/>
    </source>
</evidence>
<accession>A0ABN3AXM9</accession>